<keyword evidence="12" id="KW-1185">Reference proteome</keyword>
<evidence type="ECO:0000256" key="8">
    <source>
        <dbReference type="ARBA" id="ARBA00023288"/>
    </source>
</evidence>
<evidence type="ECO:0000256" key="3">
    <source>
        <dbReference type="ARBA" id="ARBA00010031"/>
    </source>
</evidence>
<dbReference type="GO" id="GO:0098552">
    <property type="term" value="C:side of membrane"/>
    <property type="evidence" value="ECO:0007669"/>
    <property type="project" value="UniProtKB-KW"/>
</dbReference>
<keyword evidence="4" id="KW-0964">Secreted</keyword>
<evidence type="ECO:0000256" key="1">
    <source>
        <dbReference type="ARBA" id="ARBA00004589"/>
    </source>
</evidence>
<name>A0A364NFU7_STELY</name>
<keyword evidence="5" id="KW-0472">Membrane</keyword>
<evidence type="ECO:0000256" key="5">
    <source>
        <dbReference type="ARBA" id="ARBA00022622"/>
    </source>
</evidence>
<organism evidence="11 12">
    <name type="scientific">Stemphylium lycopersici</name>
    <name type="common">Tomato gray leaf spot disease fungus</name>
    <name type="synonym">Thyrospora lycopersici</name>
    <dbReference type="NCBI Taxonomy" id="183478"/>
    <lineage>
        <taxon>Eukaryota</taxon>
        <taxon>Fungi</taxon>
        <taxon>Dikarya</taxon>
        <taxon>Ascomycota</taxon>
        <taxon>Pezizomycotina</taxon>
        <taxon>Dothideomycetes</taxon>
        <taxon>Pleosporomycetidae</taxon>
        <taxon>Pleosporales</taxon>
        <taxon>Pleosporineae</taxon>
        <taxon>Pleosporaceae</taxon>
        <taxon>Stemphylium</taxon>
    </lineage>
</organism>
<evidence type="ECO:0000256" key="2">
    <source>
        <dbReference type="ARBA" id="ARBA00004613"/>
    </source>
</evidence>
<gene>
    <name evidence="11" type="ORF">DDE83_000557</name>
</gene>
<comment type="caution">
    <text evidence="11">The sequence shown here is derived from an EMBL/GenBank/DDBJ whole genome shotgun (WGS) entry which is preliminary data.</text>
</comment>
<evidence type="ECO:0000259" key="10">
    <source>
        <dbReference type="Pfam" id="PF05730"/>
    </source>
</evidence>
<dbReference type="EMBL" id="QGDH01000006">
    <property type="protein sequence ID" value="RAR15983.1"/>
    <property type="molecule type" value="Genomic_DNA"/>
</dbReference>
<accession>A0A364NFU7</accession>
<dbReference type="OrthoDB" id="3932980at2759"/>
<dbReference type="GO" id="GO:0005576">
    <property type="term" value="C:extracellular region"/>
    <property type="evidence" value="ECO:0007669"/>
    <property type="project" value="UniProtKB-SubCell"/>
</dbReference>
<feature type="signal peptide" evidence="9">
    <location>
        <begin position="1"/>
        <end position="18"/>
    </location>
</feature>
<protein>
    <recommendedName>
        <fullName evidence="10">CFEM domain-containing protein</fullName>
    </recommendedName>
</protein>
<evidence type="ECO:0000256" key="6">
    <source>
        <dbReference type="ARBA" id="ARBA00022729"/>
    </source>
</evidence>
<evidence type="ECO:0000256" key="7">
    <source>
        <dbReference type="ARBA" id="ARBA00023157"/>
    </source>
</evidence>
<sequence length="151" mass="16424">MRFTQVAALLSTSATASAQLTYNITQASASGNREKYCCLDNAKLSSQLPECLHECQVKANNADGCAPDDFVCHCVNYTVYSDLIEPCAFPAALGGQGTCTLEELAKARPIINDMCNFFNATLYADYVGCPQKLSKEKTYGIVHNEQVIVSY</sequence>
<feature type="chain" id="PRO_5016569279" description="CFEM domain-containing protein" evidence="9">
    <location>
        <begin position="19"/>
        <end position="151"/>
    </location>
</feature>
<keyword evidence="5" id="KW-0336">GPI-anchor</keyword>
<keyword evidence="5" id="KW-0325">Glycoprotein</keyword>
<comment type="subcellular location">
    <subcellularLocation>
        <location evidence="1">Membrane</location>
        <topology evidence="1">Lipid-anchor</topology>
        <topology evidence="1">GPI-anchor</topology>
    </subcellularLocation>
    <subcellularLocation>
        <location evidence="2">Secreted</location>
    </subcellularLocation>
</comment>
<dbReference type="Pfam" id="PF05730">
    <property type="entry name" value="CFEM"/>
    <property type="match status" value="1"/>
</dbReference>
<reference evidence="12" key="1">
    <citation type="submission" date="2018-05" db="EMBL/GenBank/DDBJ databases">
        <title>Draft genome sequence of Stemphylium lycopersici strain CIDEFI 213.</title>
        <authorList>
            <person name="Medina R."/>
            <person name="Franco M.E.E."/>
            <person name="Lucentini C.G."/>
            <person name="Saparrat M.C.N."/>
            <person name="Balatti P.A."/>
        </authorList>
    </citation>
    <scope>NUCLEOTIDE SEQUENCE [LARGE SCALE GENOMIC DNA]</scope>
    <source>
        <strain evidence="12">CIDEFI 213</strain>
    </source>
</reference>
<keyword evidence="6 9" id="KW-0732">Signal</keyword>
<proteinExistence type="inferred from homology"/>
<dbReference type="InterPro" id="IPR008427">
    <property type="entry name" value="Extracellular_membr_CFEM_dom"/>
</dbReference>
<feature type="domain" description="CFEM" evidence="10">
    <location>
        <begin position="46"/>
        <end position="116"/>
    </location>
</feature>
<comment type="similarity">
    <text evidence="3">Belongs to the RBT5 family.</text>
</comment>
<evidence type="ECO:0000256" key="9">
    <source>
        <dbReference type="SAM" id="SignalP"/>
    </source>
</evidence>
<dbReference type="AlphaFoldDB" id="A0A364NFU7"/>
<evidence type="ECO:0000313" key="11">
    <source>
        <dbReference type="EMBL" id="RAR15983.1"/>
    </source>
</evidence>
<dbReference type="Proteomes" id="UP000249619">
    <property type="component" value="Unassembled WGS sequence"/>
</dbReference>
<evidence type="ECO:0000256" key="4">
    <source>
        <dbReference type="ARBA" id="ARBA00022525"/>
    </source>
</evidence>
<keyword evidence="8" id="KW-0449">Lipoprotein</keyword>
<evidence type="ECO:0000313" key="12">
    <source>
        <dbReference type="Proteomes" id="UP000249619"/>
    </source>
</evidence>
<keyword evidence="7" id="KW-1015">Disulfide bond</keyword>